<dbReference type="AlphaFoldDB" id="A0A1G6XI60"/>
<evidence type="ECO:0000313" key="8">
    <source>
        <dbReference type="Proteomes" id="UP000199417"/>
    </source>
</evidence>
<dbReference type="PANTHER" id="PTHR30532:SF25">
    <property type="entry name" value="IRON(III) DICITRATE-BINDING PERIPLASMIC PROTEIN"/>
    <property type="match status" value="1"/>
</dbReference>
<protein>
    <submittedName>
        <fullName evidence="7">Iron complex transport system substrate-binding protein</fullName>
    </submittedName>
</protein>
<dbReference type="PROSITE" id="PS51257">
    <property type="entry name" value="PROKAR_LIPOPROTEIN"/>
    <property type="match status" value="1"/>
</dbReference>
<dbReference type="Proteomes" id="UP000199417">
    <property type="component" value="Unassembled WGS sequence"/>
</dbReference>
<evidence type="ECO:0000259" key="6">
    <source>
        <dbReference type="PROSITE" id="PS50983"/>
    </source>
</evidence>
<keyword evidence="8" id="KW-1185">Reference proteome</keyword>
<comment type="similarity">
    <text evidence="2">Belongs to the bacterial solute-binding protein 8 family.</text>
</comment>
<dbReference type="Gene3D" id="3.40.50.1980">
    <property type="entry name" value="Nitrogenase molybdenum iron protein domain"/>
    <property type="match status" value="2"/>
</dbReference>
<feature type="domain" description="Fe/B12 periplasmic-binding" evidence="6">
    <location>
        <begin position="95"/>
        <end position="358"/>
    </location>
</feature>
<sequence>MRKPALIRRAVPAALLAATAVMLTACGGGDATEDAASSIVRSTTSVAGAGVLGNGRSTENVCGPTAPVDPAGVEGTTRKVAHAAGESAVPADPQRIVVLDTDKLDTVCALGLQDRLVGAAVTGAVGTQPQYLGTAVAGVEPVGTLQEPNIEKIAALKPDLILGSKFRTPELYQQLSAVAPTTFTEKVGTTWKENLLLDGTALGRGASAKAVLDAYQTEATETGRSLDSAQTEASVVRFMPGVVRTYGPDSFSGQVLADAGVRRPAFQRLEGAKDQRFAEISTEELSKADGDIIYVSFYGDEARGQGTDVMNGGLWQGLGAVKDRRVFAVDDEIWMTGIGVVAARGILDDLKASLNGYTN</sequence>
<comment type="subcellular location">
    <subcellularLocation>
        <location evidence="1">Cell envelope</location>
    </subcellularLocation>
</comment>
<dbReference type="RefSeq" id="WP_072845086.1">
    <property type="nucleotide sequence ID" value="NZ_FNAB01000006.1"/>
</dbReference>
<proteinExistence type="inferred from homology"/>
<keyword evidence="4 5" id="KW-0732">Signal</keyword>
<dbReference type="PANTHER" id="PTHR30532">
    <property type="entry name" value="IRON III DICITRATE-BINDING PERIPLASMIC PROTEIN"/>
    <property type="match status" value="1"/>
</dbReference>
<evidence type="ECO:0000256" key="2">
    <source>
        <dbReference type="ARBA" id="ARBA00008814"/>
    </source>
</evidence>
<dbReference type="InterPro" id="IPR051313">
    <property type="entry name" value="Bact_iron-sidero_bind"/>
</dbReference>
<evidence type="ECO:0000256" key="4">
    <source>
        <dbReference type="ARBA" id="ARBA00022729"/>
    </source>
</evidence>
<name>A0A1G6XI60_9NOCA</name>
<accession>A0A1G6XI60</accession>
<organism evidence="7 8">
    <name type="scientific">Rhodococcus tukisamuensis</name>
    <dbReference type="NCBI Taxonomy" id="168276"/>
    <lineage>
        <taxon>Bacteria</taxon>
        <taxon>Bacillati</taxon>
        <taxon>Actinomycetota</taxon>
        <taxon>Actinomycetes</taxon>
        <taxon>Mycobacteriales</taxon>
        <taxon>Nocardiaceae</taxon>
        <taxon>Rhodococcus</taxon>
    </lineage>
</organism>
<feature type="signal peptide" evidence="5">
    <location>
        <begin position="1"/>
        <end position="27"/>
    </location>
</feature>
<reference evidence="7 8" key="1">
    <citation type="submission" date="2016-10" db="EMBL/GenBank/DDBJ databases">
        <authorList>
            <person name="de Groot N.N."/>
        </authorList>
    </citation>
    <scope>NUCLEOTIDE SEQUENCE [LARGE SCALE GENOMIC DNA]</scope>
    <source>
        <strain evidence="7 8">JCM 11308</strain>
    </source>
</reference>
<evidence type="ECO:0000313" key="7">
    <source>
        <dbReference type="EMBL" id="SDD77850.1"/>
    </source>
</evidence>
<dbReference type="SUPFAM" id="SSF53807">
    <property type="entry name" value="Helical backbone' metal receptor"/>
    <property type="match status" value="1"/>
</dbReference>
<dbReference type="EMBL" id="FNAB01000006">
    <property type="protein sequence ID" value="SDD77850.1"/>
    <property type="molecule type" value="Genomic_DNA"/>
</dbReference>
<keyword evidence="3" id="KW-0813">Transport</keyword>
<evidence type="ECO:0000256" key="3">
    <source>
        <dbReference type="ARBA" id="ARBA00022448"/>
    </source>
</evidence>
<dbReference type="CDD" id="cd01146">
    <property type="entry name" value="FhuD"/>
    <property type="match status" value="1"/>
</dbReference>
<feature type="chain" id="PRO_5038632874" evidence="5">
    <location>
        <begin position="28"/>
        <end position="359"/>
    </location>
</feature>
<dbReference type="GO" id="GO:0030288">
    <property type="term" value="C:outer membrane-bounded periplasmic space"/>
    <property type="evidence" value="ECO:0007669"/>
    <property type="project" value="TreeGrafter"/>
</dbReference>
<dbReference type="Pfam" id="PF01497">
    <property type="entry name" value="Peripla_BP_2"/>
    <property type="match status" value="1"/>
</dbReference>
<dbReference type="PROSITE" id="PS50983">
    <property type="entry name" value="FE_B12_PBP"/>
    <property type="match status" value="1"/>
</dbReference>
<dbReference type="GO" id="GO:1901678">
    <property type="term" value="P:iron coordination entity transport"/>
    <property type="evidence" value="ECO:0007669"/>
    <property type="project" value="UniProtKB-ARBA"/>
</dbReference>
<gene>
    <name evidence="7" type="ORF">SAMN05444580_106232</name>
</gene>
<evidence type="ECO:0000256" key="5">
    <source>
        <dbReference type="SAM" id="SignalP"/>
    </source>
</evidence>
<dbReference type="InterPro" id="IPR002491">
    <property type="entry name" value="ABC_transptr_periplasmic_BD"/>
</dbReference>
<dbReference type="STRING" id="168276.SAMN05444580_106232"/>
<evidence type="ECO:0000256" key="1">
    <source>
        <dbReference type="ARBA" id="ARBA00004196"/>
    </source>
</evidence>